<protein>
    <submittedName>
        <fullName evidence="3">Uncharacterized protein DUF4232</fullName>
    </submittedName>
</protein>
<sequence length="175" mass="17981">MWGNAFAALALAATAAAPQAVINQTDQPTEQANRVAISQCAPTQLSGEVRDLDSGAGQRYATLRVRNTSATACLLQGYGGLGFYAADGLPNPTDAVRTPNPGPSALVVTPGATADKRLHWSVVTGPGDNADGPCQRASTGLRVIPPDGTSPFTVPFAFGAVCSGGRIEHSAYFRP</sequence>
<evidence type="ECO:0000256" key="1">
    <source>
        <dbReference type="SAM" id="SignalP"/>
    </source>
</evidence>
<dbReference type="OrthoDB" id="485007at2"/>
<dbReference type="EMBL" id="PTIX01000002">
    <property type="protein sequence ID" value="PPK70452.1"/>
    <property type="molecule type" value="Genomic_DNA"/>
</dbReference>
<dbReference type="Pfam" id="PF14016">
    <property type="entry name" value="DUF4232"/>
    <property type="match status" value="1"/>
</dbReference>
<proteinExistence type="predicted"/>
<gene>
    <name evidence="3" type="ORF">CLV40_102367</name>
</gene>
<comment type="caution">
    <text evidence="3">The sequence shown here is derived from an EMBL/GenBank/DDBJ whole genome shotgun (WGS) entry which is preliminary data.</text>
</comment>
<keyword evidence="1" id="KW-0732">Signal</keyword>
<name>A0A2S6GYX5_9PSEU</name>
<reference evidence="3 4" key="1">
    <citation type="submission" date="2018-02" db="EMBL/GenBank/DDBJ databases">
        <title>Genomic Encyclopedia of Archaeal and Bacterial Type Strains, Phase II (KMG-II): from individual species to whole genera.</title>
        <authorList>
            <person name="Goeker M."/>
        </authorList>
    </citation>
    <scope>NUCLEOTIDE SEQUENCE [LARGE SCALE GENOMIC DNA]</scope>
    <source>
        <strain evidence="3 4">YU 961-1</strain>
    </source>
</reference>
<evidence type="ECO:0000259" key="2">
    <source>
        <dbReference type="Pfam" id="PF14016"/>
    </source>
</evidence>
<dbReference type="RefSeq" id="WP_104477409.1">
    <property type="nucleotide sequence ID" value="NZ_CP154825.1"/>
</dbReference>
<evidence type="ECO:0000313" key="3">
    <source>
        <dbReference type="EMBL" id="PPK70452.1"/>
    </source>
</evidence>
<feature type="chain" id="PRO_5038566753" evidence="1">
    <location>
        <begin position="21"/>
        <end position="175"/>
    </location>
</feature>
<feature type="domain" description="DUF4232" evidence="2">
    <location>
        <begin position="40"/>
        <end position="165"/>
    </location>
</feature>
<dbReference type="Proteomes" id="UP000239203">
    <property type="component" value="Unassembled WGS sequence"/>
</dbReference>
<organism evidence="3 4">
    <name type="scientific">Actinokineospora auranticolor</name>
    <dbReference type="NCBI Taxonomy" id="155976"/>
    <lineage>
        <taxon>Bacteria</taxon>
        <taxon>Bacillati</taxon>
        <taxon>Actinomycetota</taxon>
        <taxon>Actinomycetes</taxon>
        <taxon>Pseudonocardiales</taxon>
        <taxon>Pseudonocardiaceae</taxon>
        <taxon>Actinokineospora</taxon>
    </lineage>
</organism>
<feature type="signal peptide" evidence="1">
    <location>
        <begin position="1"/>
        <end position="20"/>
    </location>
</feature>
<dbReference type="AlphaFoldDB" id="A0A2S6GYX5"/>
<evidence type="ECO:0000313" key="4">
    <source>
        <dbReference type="Proteomes" id="UP000239203"/>
    </source>
</evidence>
<dbReference type="InterPro" id="IPR025326">
    <property type="entry name" value="DUF4232"/>
</dbReference>
<accession>A0A2S6GYX5</accession>
<keyword evidence="4" id="KW-1185">Reference proteome</keyword>